<dbReference type="InterPro" id="IPR001310">
    <property type="entry name" value="Histidine_triad_HIT"/>
</dbReference>
<dbReference type="Proteomes" id="UP000648239">
    <property type="component" value="Unassembled WGS sequence"/>
</dbReference>
<dbReference type="PRINTS" id="PR00332">
    <property type="entry name" value="HISTRIAD"/>
</dbReference>
<evidence type="ECO:0000313" key="6">
    <source>
        <dbReference type="Proteomes" id="UP000648239"/>
    </source>
</evidence>
<dbReference type="InterPro" id="IPR036265">
    <property type="entry name" value="HIT-like_sf"/>
</dbReference>
<dbReference type="SUPFAM" id="SSF54197">
    <property type="entry name" value="HIT-like"/>
    <property type="match status" value="1"/>
</dbReference>
<dbReference type="EMBL" id="JACXWD010000014">
    <property type="protein sequence ID" value="MBD3867692.1"/>
    <property type="molecule type" value="Genomic_DNA"/>
</dbReference>
<dbReference type="Gene3D" id="3.30.428.10">
    <property type="entry name" value="HIT-like"/>
    <property type="match status" value="1"/>
</dbReference>
<evidence type="ECO:0000256" key="2">
    <source>
        <dbReference type="PIRSR" id="PIRSR601310-3"/>
    </source>
</evidence>
<dbReference type="CDD" id="cd01276">
    <property type="entry name" value="PKCI_related"/>
    <property type="match status" value="1"/>
</dbReference>
<sequence length="113" mass="12022">MSDCVFCSIATGKIPSDMVYQDEQLVAFRDLNPQAPVHVLIIPRAHLASLAEAGPEHGPVLGHVLLAAGEIARQEGVGDGYRVVNNCGESAGQTVFHVHFHLLGGRDMGWPPG</sequence>
<comment type="caution">
    <text evidence="5">The sequence shown here is derived from an EMBL/GenBank/DDBJ whole genome shotgun (WGS) entry which is preliminary data.</text>
</comment>
<evidence type="ECO:0000313" key="5">
    <source>
        <dbReference type="EMBL" id="MBD3867692.1"/>
    </source>
</evidence>
<name>A0A8J7CCN3_9BACT</name>
<accession>A0A8J7CCN3</accession>
<dbReference type="PROSITE" id="PS00892">
    <property type="entry name" value="HIT_1"/>
    <property type="match status" value="1"/>
</dbReference>
<dbReference type="InterPro" id="IPR019808">
    <property type="entry name" value="Histidine_triad_CS"/>
</dbReference>
<evidence type="ECO:0000256" key="1">
    <source>
        <dbReference type="PIRSR" id="PIRSR601310-1"/>
    </source>
</evidence>
<dbReference type="PANTHER" id="PTHR23089">
    <property type="entry name" value="HISTIDINE TRIAD HIT PROTEIN"/>
    <property type="match status" value="1"/>
</dbReference>
<evidence type="ECO:0000259" key="4">
    <source>
        <dbReference type="PROSITE" id="PS51084"/>
    </source>
</evidence>
<dbReference type="AlphaFoldDB" id="A0A8J7CCN3"/>
<gene>
    <name evidence="5" type="ORF">IFK94_06180</name>
</gene>
<reference evidence="5 6" key="1">
    <citation type="submission" date="2020-08" db="EMBL/GenBank/DDBJ databases">
        <title>Acidobacteriota in marine sediments use diverse sulfur dissimilation pathways.</title>
        <authorList>
            <person name="Wasmund K."/>
        </authorList>
    </citation>
    <scope>NUCLEOTIDE SEQUENCE [LARGE SCALE GENOMIC DNA]</scope>
    <source>
        <strain evidence="5">MAG AM4</strain>
    </source>
</reference>
<dbReference type="InterPro" id="IPR011146">
    <property type="entry name" value="HIT-like"/>
</dbReference>
<evidence type="ECO:0000256" key="3">
    <source>
        <dbReference type="PROSITE-ProRule" id="PRU00464"/>
    </source>
</evidence>
<feature type="short sequence motif" description="Histidine triad motif" evidence="2 3">
    <location>
        <begin position="97"/>
        <end position="101"/>
    </location>
</feature>
<dbReference type="PROSITE" id="PS51084">
    <property type="entry name" value="HIT_2"/>
    <property type="match status" value="1"/>
</dbReference>
<dbReference type="Pfam" id="PF01230">
    <property type="entry name" value="HIT"/>
    <property type="match status" value="1"/>
</dbReference>
<organism evidence="5 6">
    <name type="scientific">Candidatus Polarisedimenticola svalbardensis</name>
    <dbReference type="NCBI Taxonomy" id="2886004"/>
    <lineage>
        <taxon>Bacteria</taxon>
        <taxon>Pseudomonadati</taxon>
        <taxon>Acidobacteriota</taxon>
        <taxon>Candidatus Polarisedimenticolia</taxon>
        <taxon>Candidatus Polarisedimenticolales</taxon>
        <taxon>Candidatus Polarisedimenticolaceae</taxon>
        <taxon>Candidatus Polarisedimenticola</taxon>
    </lineage>
</organism>
<feature type="domain" description="HIT" evidence="4">
    <location>
        <begin position="5"/>
        <end position="113"/>
    </location>
</feature>
<proteinExistence type="predicted"/>
<feature type="active site" description="Tele-AMP-histidine intermediate" evidence="1">
    <location>
        <position position="99"/>
    </location>
</feature>
<dbReference type="GO" id="GO:0003824">
    <property type="term" value="F:catalytic activity"/>
    <property type="evidence" value="ECO:0007669"/>
    <property type="project" value="InterPro"/>
</dbReference>
<protein>
    <submittedName>
        <fullName evidence="5">Histidine triad nucleotide-binding protein</fullName>
    </submittedName>
</protein>